<comment type="caution">
    <text evidence="2">The sequence shown here is derived from an EMBL/GenBank/DDBJ whole genome shotgun (WGS) entry which is preliminary data.</text>
</comment>
<evidence type="ECO:0000313" key="2">
    <source>
        <dbReference type="EMBL" id="GFH18713.1"/>
    </source>
</evidence>
<evidence type="ECO:0000256" key="1">
    <source>
        <dbReference type="SAM" id="MobiDB-lite"/>
    </source>
</evidence>
<feature type="compositionally biased region" description="Polar residues" evidence="1">
    <location>
        <begin position="113"/>
        <end position="124"/>
    </location>
</feature>
<sequence>MIRDRESKGRVRLALELLEQSSQSRQGSELAFVRYEVSNRAAAAGATAPTSPVWVARGKPQGGGRPVSAGRGEAASRSGGSSSRQAGAGRWVGRQAGVSKQAGVRRQAGSHAQCHSPQWQWQWH</sequence>
<dbReference type="AlphaFoldDB" id="A0A699Z7V3"/>
<dbReference type="Proteomes" id="UP000485058">
    <property type="component" value="Unassembled WGS sequence"/>
</dbReference>
<proteinExistence type="predicted"/>
<keyword evidence="3" id="KW-1185">Reference proteome</keyword>
<name>A0A699Z7V3_HAELA</name>
<gene>
    <name evidence="2" type="ORF">HaLaN_15561</name>
</gene>
<organism evidence="2 3">
    <name type="scientific">Haematococcus lacustris</name>
    <name type="common">Green alga</name>
    <name type="synonym">Haematococcus pluvialis</name>
    <dbReference type="NCBI Taxonomy" id="44745"/>
    <lineage>
        <taxon>Eukaryota</taxon>
        <taxon>Viridiplantae</taxon>
        <taxon>Chlorophyta</taxon>
        <taxon>core chlorophytes</taxon>
        <taxon>Chlorophyceae</taxon>
        <taxon>CS clade</taxon>
        <taxon>Chlamydomonadales</taxon>
        <taxon>Haematococcaceae</taxon>
        <taxon>Haematococcus</taxon>
    </lineage>
</organism>
<evidence type="ECO:0000313" key="3">
    <source>
        <dbReference type="Proteomes" id="UP000485058"/>
    </source>
</evidence>
<accession>A0A699Z7V3</accession>
<reference evidence="2 3" key="1">
    <citation type="submission" date="2020-02" db="EMBL/GenBank/DDBJ databases">
        <title>Draft genome sequence of Haematococcus lacustris strain NIES-144.</title>
        <authorList>
            <person name="Morimoto D."/>
            <person name="Nakagawa S."/>
            <person name="Yoshida T."/>
            <person name="Sawayama S."/>
        </authorList>
    </citation>
    <scope>NUCLEOTIDE SEQUENCE [LARGE SCALE GENOMIC DNA]</scope>
    <source>
        <strain evidence="2 3">NIES-144</strain>
    </source>
</reference>
<dbReference type="EMBL" id="BLLF01001343">
    <property type="protein sequence ID" value="GFH18713.1"/>
    <property type="molecule type" value="Genomic_DNA"/>
</dbReference>
<feature type="compositionally biased region" description="Low complexity" evidence="1">
    <location>
        <begin position="68"/>
        <end position="89"/>
    </location>
</feature>
<protein>
    <submittedName>
        <fullName evidence="2">Uncharacterized protein</fullName>
    </submittedName>
</protein>
<feature type="region of interest" description="Disordered" evidence="1">
    <location>
        <begin position="41"/>
        <end position="124"/>
    </location>
</feature>